<dbReference type="Pfam" id="PF02630">
    <property type="entry name" value="SCO1-SenC"/>
    <property type="match status" value="1"/>
</dbReference>
<dbReference type="PANTHER" id="PTHR12151">
    <property type="entry name" value="ELECTRON TRANSPORT PROTIN SCO1/SENC FAMILY MEMBER"/>
    <property type="match status" value="1"/>
</dbReference>
<dbReference type="Proteomes" id="UP001455384">
    <property type="component" value="Chromosome"/>
</dbReference>
<dbReference type="InterPro" id="IPR036249">
    <property type="entry name" value="Thioredoxin-like_sf"/>
</dbReference>
<organism evidence="4 5">
    <name type="scientific">Salinicoccus bachuensis</name>
    <dbReference type="NCBI Taxonomy" id="3136731"/>
    <lineage>
        <taxon>Bacteria</taxon>
        <taxon>Bacillati</taxon>
        <taxon>Bacillota</taxon>
        <taxon>Bacilli</taxon>
        <taxon>Bacillales</taxon>
        <taxon>Staphylococcaceae</taxon>
        <taxon>Salinicoccus</taxon>
    </lineage>
</organism>
<dbReference type="InterPro" id="IPR003782">
    <property type="entry name" value="SCO1/SenC"/>
</dbReference>
<dbReference type="RefSeq" id="WP_342389170.1">
    <property type="nucleotide sequence ID" value="NZ_CP138333.2"/>
</dbReference>
<evidence type="ECO:0000313" key="4">
    <source>
        <dbReference type="EMBL" id="WZX30659.1"/>
    </source>
</evidence>
<sequence>MSRYGNTLDDFEVTDHNGETFTKADMEGKVWLLDFIFTNCATVCPPMTANMTEVVTELEARGIENYGVVSFSVDPETDSPEVLTDYIQYYNVPEGTDWHLVTGYDYDFIRNFAENNFKTIVAPPPEGSNQVTHGISFYLIDQQGKIIKDYPGVDTGDTEFPLDEIVSDVETLAEEGPQ</sequence>
<proteinExistence type="inferred from homology"/>
<evidence type="ECO:0000256" key="1">
    <source>
        <dbReference type="ARBA" id="ARBA00010996"/>
    </source>
</evidence>
<dbReference type="PANTHER" id="PTHR12151:SF25">
    <property type="entry name" value="LINALOOL DEHYDRATASE_ISOMERASE DOMAIN-CONTAINING PROTEIN"/>
    <property type="match status" value="1"/>
</dbReference>
<evidence type="ECO:0000256" key="2">
    <source>
        <dbReference type="ARBA" id="ARBA00023008"/>
    </source>
</evidence>
<dbReference type="InterPro" id="IPR013766">
    <property type="entry name" value="Thioredoxin_domain"/>
</dbReference>
<dbReference type="Gene3D" id="3.40.30.10">
    <property type="entry name" value="Glutaredoxin"/>
    <property type="match status" value="1"/>
</dbReference>
<dbReference type="SUPFAM" id="SSF52833">
    <property type="entry name" value="Thioredoxin-like"/>
    <property type="match status" value="1"/>
</dbReference>
<dbReference type="PROSITE" id="PS51352">
    <property type="entry name" value="THIOREDOXIN_2"/>
    <property type="match status" value="1"/>
</dbReference>
<reference evidence="5" key="1">
    <citation type="submission" date="2023-10" db="EMBL/GenBank/DDBJ databases">
        <title>Genome analysis and identification of Salinococcus sp. Bachu38 nov., a PGPR from the rhizosphere of Tamarix.</title>
        <authorList>
            <person name="Liang Z."/>
            <person name="Zhang X."/>
            <person name="Jia J."/>
            <person name="Chen X."/>
            <person name="Wang Y."/>
            <person name="Wang Q."/>
            <person name="Wang R."/>
        </authorList>
    </citation>
    <scope>NUCLEOTIDE SEQUENCE [LARGE SCALE GENOMIC DNA]</scope>
    <source>
        <strain evidence="5">Bachu38</strain>
    </source>
</reference>
<dbReference type="CDD" id="cd02968">
    <property type="entry name" value="SCO"/>
    <property type="match status" value="1"/>
</dbReference>
<keyword evidence="5" id="KW-1185">Reference proteome</keyword>
<accession>A0ABZ3CMF6</accession>
<dbReference type="EMBL" id="CP138333">
    <property type="protein sequence ID" value="WZX30659.1"/>
    <property type="molecule type" value="Genomic_DNA"/>
</dbReference>
<evidence type="ECO:0000259" key="3">
    <source>
        <dbReference type="PROSITE" id="PS51352"/>
    </source>
</evidence>
<gene>
    <name evidence="4" type="ORF">RQP18_05555</name>
</gene>
<comment type="similarity">
    <text evidence="1">Belongs to the SCO1/2 family.</text>
</comment>
<name>A0ABZ3CMF6_9STAP</name>
<evidence type="ECO:0000313" key="5">
    <source>
        <dbReference type="Proteomes" id="UP001455384"/>
    </source>
</evidence>
<protein>
    <submittedName>
        <fullName evidence="4">SCO family protein</fullName>
    </submittedName>
</protein>
<keyword evidence="2" id="KW-0186">Copper</keyword>
<feature type="domain" description="Thioredoxin" evidence="3">
    <location>
        <begin position="2"/>
        <end position="174"/>
    </location>
</feature>